<dbReference type="EMBL" id="JABVXQ010000006">
    <property type="protein sequence ID" value="KAF6104106.1"/>
    <property type="molecule type" value="Genomic_DNA"/>
</dbReference>
<dbReference type="Proteomes" id="UP000664940">
    <property type="component" value="Unassembled WGS sequence"/>
</dbReference>
<name>A0A834E558_9CHIR</name>
<proteinExistence type="predicted"/>
<dbReference type="AlphaFoldDB" id="A0A834E558"/>
<feature type="compositionally biased region" description="Basic and acidic residues" evidence="1">
    <location>
        <begin position="117"/>
        <end position="141"/>
    </location>
</feature>
<accession>A0A834E558</accession>
<evidence type="ECO:0000256" key="1">
    <source>
        <dbReference type="SAM" id="MobiDB-lite"/>
    </source>
</evidence>
<evidence type="ECO:0000313" key="2">
    <source>
        <dbReference type="EMBL" id="KAF6104106.1"/>
    </source>
</evidence>
<evidence type="ECO:0000313" key="3">
    <source>
        <dbReference type="Proteomes" id="UP000664940"/>
    </source>
</evidence>
<comment type="caution">
    <text evidence="2">The sequence shown here is derived from an EMBL/GenBank/DDBJ whole genome shotgun (WGS) entry which is preliminary data.</text>
</comment>
<feature type="region of interest" description="Disordered" evidence="1">
    <location>
        <begin position="93"/>
        <end position="141"/>
    </location>
</feature>
<gene>
    <name evidence="2" type="ORF">HJG60_011153</name>
</gene>
<protein>
    <submittedName>
        <fullName evidence="2">Uncharacterized protein</fullName>
    </submittedName>
</protein>
<organism evidence="2 3">
    <name type="scientific">Phyllostomus discolor</name>
    <name type="common">pale spear-nosed bat</name>
    <dbReference type="NCBI Taxonomy" id="89673"/>
    <lineage>
        <taxon>Eukaryota</taxon>
        <taxon>Metazoa</taxon>
        <taxon>Chordata</taxon>
        <taxon>Craniata</taxon>
        <taxon>Vertebrata</taxon>
        <taxon>Euteleostomi</taxon>
        <taxon>Mammalia</taxon>
        <taxon>Eutheria</taxon>
        <taxon>Laurasiatheria</taxon>
        <taxon>Chiroptera</taxon>
        <taxon>Yangochiroptera</taxon>
        <taxon>Phyllostomidae</taxon>
        <taxon>Phyllostominae</taxon>
        <taxon>Phyllostomus</taxon>
    </lineage>
</organism>
<reference evidence="2 3" key="1">
    <citation type="journal article" date="2020" name="Nature">
        <title>Six reference-quality genomes reveal evolution of bat adaptations.</title>
        <authorList>
            <person name="Jebb D."/>
            <person name="Huang Z."/>
            <person name="Pippel M."/>
            <person name="Hughes G.M."/>
            <person name="Lavrichenko K."/>
            <person name="Devanna P."/>
            <person name="Winkler S."/>
            <person name="Jermiin L.S."/>
            <person name="Skirmuntt E.C."/>
            <person name="Katzourakis A."/>
            <person name="Burkitt-Gray L."/>
            <person name="Ray D.A."/>
            <person name="Sullivan K.A.M."/>
            <person name="Roscito J.G."/>
            <person name="Kirilenko B.M."/>
            <person name="Davalos L.M."/>
            <person name="Corthals A.P."/>
            <person name="Power M.L."/>
            <person name="Jones G."/>
            <person name="Ransome R.D."/>
            <person name="Dechmann D.K.N."/>
            <person name="Locatelli A.G."/>
            <person name="Puechmaille S.J."/>
            <person name="Fedrigo O."/>
            <person name="Jarvis E.D."/>
            <person name="Hiller M."/>
            <person name="Vernes S.C."/>
            <person name="Myers E.W."/>
            <person name="Teeling E.C."/>
        </authorList>
    </citation>
    <scope>NUCLEOTIDE SEQUENCE [LARGE SCALE GENOMIC DNA]</scope>
    <source>
        <strain evidence="2">Bat1K_MPI-CBG_1</strain>
    </source>
</reference>
<sequence>MSLFILCQLVLKCHIKKKKSCILKMFSKGFEHGFTLFFQKKKVPSRRVRNARPGFGCAGLASLPACTPPAGCVRAPLPRSQNQLLACLTRGVTGASLPDPRGPGPREGRGSGKRGVIRKESAREETSFTRKTHRTETSRVR</sequence>